<reference evidence="2 3" key="1">
    <citation type="journal article" date="2013" name="Plant Cell">
        <title>The transition from a phytopathogenic smut ancestor to an anamorphic biocontrol agent deciphered by comparative whole-genome analysis.</title>
        <authorList>
            <person name="Lefebvre F."/>
            <person name="Joly D.L."/>
            <person name="Labbe C."/>
            <person name="Teichmann B."/>
            <person name="Linning R."/>
            <person name="Belzile F."/>
            <person name="Bakkeren G."/>
            <person name="Belanger R.R."/>
        </authorList>
    </citation>
    <scope>NUCLEOTIDE SEQUENCE [LARGE SCALE GENOMIC DNA]</scope>
    <source>
        <strain evidence="2 3">PF-1</strain>
    </source>
</reference>
<dbReference type="eggNOG" id="ENOG502RE3G">
    <property type="taxonomic scope" value="Eukaryota"/>
</dbReference>
<dbReference type="HOGENOM" id="CLU_826744_0_0_1"/>
<evidence type="ECO:0000256" key="1">
    <source>
        <dbReference type="SAM" id="MobiDB-lite"/>
    </source>
</evidence>
<gene>
    <name evidence="2" type="ORF">PFL1_04990</name>
</gene>
<dbReference type="Proteomes" id="UP000053664">
    <property type="component" value="Unassembled WGS sequence"/>
</dbReference>
<dbReference type="GeneID" id="19319089"/>
<feature type="region of interest" description="Disordered" evidence="1">
    <location>
        <begin position="281"/>
        <end position="300"/>
    </location>
</feature>
<dbReference type="AlphaFoldDB" id="A0A061H3P5"/>
<feature type="compositionally biased region" description="Low complexity" evidence="1">
    <location>
        <begin position="196"/>
        <end position="218"/>
    </location>
</feature>
<feature type="compositionally biased region" description="Low complexity" evidence="1">
    <location>
        <begin position="142"/>
        <end position="156"/>
    </location>
</feature>
<dbReference type="RefSeq" id="XP_007880710.1">
    <property type="nucleotide sequence ID" value="XM_007882519.1"/>
</dbReference>
<feature type="compositionally biased region" description="Basic and acidic residues" evidence="1">
    <location>
        <begin position="20"/>
        <end position="34"/>
    </location>
</feature>
<feature type="compositionally biased region" description="Gly residues" evidence="1">
    <location>
        <begin position="186"/>
        <end position="195"/>
    </location>
</feature>
<dbReference type="OrthoDB" id="10675318at2759"/>
<dbReference type="EMBL" id="KE361639">
    <property type="protein sequence ID" value="EPQ27452.1"/>
    <property type="molecule type" value="Genomic_DNA"/>
</dbReference>
<feature type="region of interest" description="Disordered" evidence="1">
    <location>
        <begin position="17"/>
        <end position="58"/>
    </location>
</feature>
<evidence type="ECO:0000313" key="2">
    <source>
        <dbReference type="EMBL" id="EPQ27452.1"/>
    </source>
</evidence>
<accession>A0A061H3P5</accession>
<proteinExistence type="predicted"/>
<name>A0A061H3P5_9BASI</name>
<protein>
    <submittedName>
        <fullName evidence="2">Uncharacterized protein</fullName>
    </submittedName>
</protein>
<dbReference type="KEGG" id="pfp:PFL1_04990"/>
<sequence length="336" mass="35651">MASFLEVIFPCCMGRGRARRSGDSAARRANDERTPLLGDGQTQQTDGPASREQKPKSLLPQPCYDAEAMRGIVTDVQTKLISLDAPHLFAGQEAMADPNDPAAASGQATARPLTLVRNLKLHIAQEAALEDRLQREGKNRSPHPSTSAGGASSATHDLMRGGLRRKKTSGSDSRFPSVHSLKTLARGGGGGGGGNAAYQAGGETSPTDTEATVTAAAASQHNDDGDDSAFHTAKEALQTMAAMKEATAASRPKLVDIWGTSPPEKANKVETYASRARKALRKETLQPPNPAQAGDTKRKMTTTQAAEIESSTFDKLADTIRRQGPLTEVWGEDHED</sequence>
<evidence type="ECO:0000313" key="3">
    <source>
        <dbReference type="Proteomes" id="UP000053664"/>
    </source>
</evidence>
<feature type="region of interest" description="Disordered" evidence="1">
    <location>
        <begin position="132"/>
        <end position="228"/>
    </location>
</feature>
<organism evidence="2 3">
    <name type="scientific">Pseudozyma flocculosa PF-1</name>
    <dbReference type="NCBI Taxonomy" id="1277687"/>
    <lineage>
        <taxon>Eukaryota</taxon>
        <taxon>Fungi</taxon>
        <taxon>Dikarya</taxon>
        <taxon>Basidiomycota</taxon>
        <taxon>Ustilaginomycotina</taxon>
        <taxon>Ustilaginomycetes</taxon>
        <taxon>Ustilaginales</taxon>
        <taxon>Ustilaginaceae</taxon>
        <taxon>Pseudozyma</taxon>
    </lineage>
</organism>